<evidence type="ECO:0000259" key="1">
    <source>
        <dbReference type="Pfam" id="PF14393"/>
    </source>
</evidence>
<evidence type="ECO:0000313" key="2">
    <source>
        <dbReference type="EMBL" id="VVD60441.1"/>
    </source>
</evidence>
<feature type="domain" description="DUF4422" evidence="1">
    <location>
        <begin position="8"/>
        <end position="238"/>
    </location>
</feature>
<proteinExistence type="predicted"/>
<protein>
    <recommendedName>
        <fullName evidence="1">DUF4422 domain-containing protein</fullName>
    </recommendedName>
</protein>
<gene>
    <name evidence="2" type="ORF">PIN31115_00065</name>
</gene>
<organism evidence="2 3">
    <name type="scientific">Pandoraea iniqua</name>
    <dbReference type="NCBI Taxonomy" id="2508288"/>
    <lineage>
        <taxon>Bacteria</taxon>
        <taxon>Pseudomonadati</taxon>
        <taxon>Pseudomonadota</taxon>
        <taxon>Betaproteobacteria</taxon>
        <taxon>Burkholderiales</taxon>
        <taxon>Burkholderiaceae</taxon>
        <taxon>Pandoraea</taxon>
    </lineage>
</organism>
<dbReference type="Pfam" id="PF14393">
    <property type="entry name" value="DUF4422"/>
    <property type="match status" value="1"/>
</dbReference>
<keyword evidence="3" id="KW-1185">Reference proteome</keyword>
<dbReference type="Proteomes" id="UP000333828">
    <property type="component" value="Unassembled WGS sequence"/>
</dbReference>
<sequence length="292" mass="34817">MNKEEEIKLLCLYHNKALINTERDFLFNIQCGRSAMDSHLPMSGDDVGDNISSRNQFWSEITGIYWAWKHLPKVPYIGVCSYRRFFNFDFGSSKPIEIINLPEGQKFIDNYTLPSAHELFKDADIITPVPYTYAYSIARVCSMNYNDADFEILESVVGEKYPDYMDSYRDHMYENNKMIGHNMFIMSWENFTRYCEWVFDILLEVERRIDPTNYPIHQIRVFGYMHELLLEIYIKKNKLRTKTSPLLWVESTVKKTHFNSLRYRIAANVYYMLDRAIHRNYQHRAKKKLHGS</sequence>
<dbReference type="InterPro" id="IPR025536">
    <property type="entry name" value="DUF4422"/>
</dbReference>
<accession>A0A5E4RCE1</accession>
<dbReference type="RefSeq" id="WP_150682464.1">
    <property type="nucleotide sequence ID" value="NZ_CABPSI010000001.1"/>
</dbReference>
<reference evidence="2 3" key="1">
    <citation type="submission" date="2019-08" db="EMBL/GenBank/DDBJ databases">
        <authorList>
            <person name="Peeters C."/>
        </authorList>
    </citation>
    <scope>NUCLEOTIDE SEQUENCE [LARGE SCALE GENOMIC DNA]</scope>
    <source>
        <strain evidence="2 3">LMG 31115</strain>
    </source>
</reference>
<dbReference type="EMBL" id="CABPSI010000001">
    <property type="protein sequence ID" value="VVD60441.1"/>
    <property type="molecule type" value="Genomic_DNA"/>
</dbReference>
<evidence type="ECO:0000313" key="3">
    <source>
        <dbReference type="Proteomes" id="UP000333828"/>
    </source>
</evidence>
<dbReference type="AlphaFoldDB" id="A0A5E4RCE1"/>
<name>A0A5E4RCE1_9BURK</name>